<evidence type="ECO:0000313" key="10">
    <source>
        <dbReference type="Proteomes" id="UP000789390"/>
    </source>
</evidence>
<accession>A0A8J2WDI2</accession>
<dbReference type="InterPro" id="IPR020846">
    <property type="entry name" value="MFS_dom"/>
</dbReference>
<dbReference type="PANTHER" id="PTHR43385">
    <property type="entry name" value="RIBOFLAVIN TRANSPORTER RIBJ"/>
    <property type="match status" value="1"/>
</dbReference>
<evidence type="ECO:0000256" key="1">
    <source>
        <dbReference type="ARBA" id="ARBA00004141"/>
    </source>
</evidence>
<feature type="transmembrane region" description="Helical" evidence="7">
    <location>
        <begin position="392"/>
        <end position="414"/>
    </location>
</feature>
<keyword evidence="3 7" id="KW-0812">Transmembrane</keyword>
<comment type="subcellular location">
    <subcellularLocation>
        <location evidence="1">Membrane</location>
        <topology evidence="1">Multi-pass membrane protein</topology>
    </subcellularLocation>
</comment>
<evidence type="ECO:0000256" key="4">
    <source>
        <dbReference type="ARBA" id="ARBA00022989"/>
    </source>
</evidence>
<dbReference type="InterPro" id="IPR052983">
    <property type="entry name" value="MFS_Riboflavin_Transporter"/>
</dbReference>
<sequence>MECDSIMDISMNFNTIDDDISVVNEISMEVSALATPVPESWNTTTTSKVETVDAMEILKKIHASVPNSNPFLERQKKAVTIANEKQKMLEAKLANIEMQLQEKKMALASEVSEVQLAKEETKNIMSKIHSVQNRMKSITKEIEDMKTQSSLSNKENSNDKGKLDLYRQLTGVTFSGPNPNCPHELKGFAACAGPSTNLKTFSFNTAEHSSTLMSGFIWNVIETMHKKNWENIRNMTTYITSYQRNVLLLDVSYADTMWIQAISFGTTGIALPLGSYLEKVWGPRLTIIISMLFMSGGVLLTSITVTHSLSLVVFTYGLLFGIGARAGYMSPIAAAMRWFPDNQHGVVNGIIIAGYGMGSFVFSLIQIAYVNPQNIPADSSGYFDDEAVLERVPGLFIFLGCIYLVIQLLAVIFITNPPVCDVVKPDITDVQLTISPEPMVPLLHVIRSPLFVALWFTFLFNDQTIIGVIGLYKAFGLNFWTDDKNLTLVGSIGAIFNALGRLAWGFLADRVQYRTLMLILTWSVVALLLSINATPLANCVWFYACWIILLNIVTPGTYILLPKAVGLYFGRQNIPFNYGLLFTSFIVGGPLSALISITFLDAFGWIGVFWSMAAFSAAAGVITWFLP</sequence>
<feature type="transmembrane region" description="Helical" evidence="7">
    <location>
        <begin position="450"/>
        <end position="474"/>
    </location>
</feature>
<dbReference type="Gene3D" id="1.20.1250.20">
    <property type="entry name" value="MFS general substrate transporter like domains"/>
    <property type="match status" value="2"/>
</dbReference>
<reference evidence="9" key="1">
    <citation type="submission" date="2021-11" db="EMBL/GenBank/DDBJ databases">
        <authorList>
            <person name="Schell T."/>
        </authorList>
    </citation>
    <scope>NUCLEOTIDE SEQUENCE</scope>
    <source>
        <strain evidence="9">M5</strain>
    </source>
</reference>
<proteinExistence type="predicted"/>
<evidence type="ECO:0000256" key="6">
    <source>
        <dbReference type="SAM" id="Coils"/>
    </source>
</evidence>
<dbReference type="PROSITE" id="PS50850">
    <property type="entry name" value="MFS"/>
    <property type="match status" value="1"/>
</dbReference>
<evidence type="ECO:0000256" key="2">
    <source>
        <dbReference type="ARBA" id="ARBA00022448"/>
    </source>
</evidence>
<feature type="domain" description="Major facilitator superfamily (MFS) profile" evidence="8">
    <location>
        <begin position="448"/>
        <end position="627"/>
    </location>
</feature>
<evidence type="ECO:0000256" key="5">
    <source>
        <dbReference type="ARBA" id="ARBA00023136"/>
    </source>
</evidence>
<feature type="transmembrane region" description="Helical" evidence="7">
    <location>
        <begin position="486"/>
        <end position="504"/>
    </location>
</feature>
<feature type="transmembrane region" description="Helical" evidence="7">
    <location>
        <begin position="309"/>
        <end position="328"/>
    </location>
</feature>
<feature type="transmembrane region" description="Helical" evidence="7">
    <location>
        <begin position="349"/>
        <end position="372"/>
    </location>
</feature>
<evidence type="ECO:0000256" key="3">
    <source>
        <dbReference type="ARBA" id="ARBA00022692"/>
    </source>
</evidence>
<feature type="transmembrane region" description="Helical" evidence="7">
    <location>
        <begin position="573"/>
        <end position="597"/>
    </location>
</feature>
<dbReference type="Pfam" id="PF07690">
    <property type="entry name" value="MFS_1"/>
    <property type="match status" value="1"/>
</dbReference>
<dbReference type="PANTHER" id="PTHR43385:SF1">
    <property type="entry name" value="RIBOFLAVIN TRANSPORTER RIBJ"/>
    <property type="match status" value="1"/>
</dbReference>
<dbReference type="GO" id="GO:0022857">
    <property type="term" value="F:transmembrane transporter activity"/>
    <property type="evidence" value="ECO:0007669"/>
    <property type="project" value="InterPro"/>
</dbReference>
<evidence type="ECO:0000256" key="7">
    <source>
        <dbReference type="SAM" id="Phobius"/>
    </source>
</evidence>
<dbReference type="OrthoDB" id="410267at2759"/>
<keyword evidence="5 7" id="KW-0472">Membrane</keyword>
<organism evidence="9 10">
    <name type="scientific">Daphnia galeata</name>
    <dbReference type="NCBI Taxonomy" id="27404"/>
    <lineage>
        <taxon>Eukaryota</taxon>
        <taxon>Metazoa</taxon>
        <taxon>Ecdysozoa</taxon>
        <taxon>Arthropoda</taxon>
        <taxon>Crustacea</taxon>
        <taxon>Branchiopoda</taxon>
        <taxon>Diplostraca</taxon>
        <taxon>Cladocera</taxon>
        <taxon>Anomopoda</taxon>
        <taxon>Daphniidae</taxon>
        <taxon>Daphnia</taxon>
    </lineage>
</organism>
<feature type="transmembrane region" description="Helical" evidence="7">
    <location>
        <begin position="603"/>
        <end position="626"/>
    </location>
</feature>
<dbReference type="GO" id="GO:0016020">
    <property type="term" value="C:membrane"/>
    <property type="evidence" value="ECO:0007669"/>
    <property type="project" value="UniProtKB-SubCell"/>
</dbReference>
<feature type="transmembrane region" description="Helical" evidence="7">
    <location>
        <begin position="516"/>
        <end position="534"/>
    </location>
</feature>
<feature type="coiled-coil region" evidence="6">
    <location>
        <begin position="72"/>
        <end position="148"/>
    </location>
</feature>
<keyword evidence="10" id="KW-1185">Reference proteome</keyword>
<evidence type="ECO:0000259" key="8">
    <source>
        <dbReference type="PROSITE" id="PS50850"/>
    </source>
</evidence>
<keyword evidence="6" id="KW-0175">Coiled coil</keyword>
<gene>
    <name evidence="9" type="ORF">DGAL_LOCUS2687</name>
</gene>
<dbReference type="AlphaFoldDB" id="A0A8J2WDI2"/>
<feature type="transmembrane region" description="Helical" evidence="7">
    <location>
        <begin position="284"/>
        <end position="303"/>
    </location>
</feature>
<dbReference type="Proteomes" id="UP000789390">
    <property type="component" value="Unassembled WGS sequence"/>
</dbReference>
<dbReference type="InterPro" id="IPR036259">
    <property type="entry name" value="MFS_trans_sf"/>
</dbReference>
<dbReference type="InterPro" id="IPR011701">
    <property type="entry name" value="MFS"/>
</dbReference>
<keyword evidence="2" id="KW-0813">Transport</keyword>
<dbReference type="EMBL" id="CAKKLH010000036">
    <property type="protein sequence ID" value="CAH0100457.1"/>
    <property type="molecule type" value="Genomic_DNA"/>
</dbReference>
<evidence type="ECO:0000313" key="9">
    <source>
        <dbReference type="EMBL" id="CAH0100457.1"/>
    </source>
</evidence>
<feature type="transmembrane region" description="Helical" evidence="7">
    <location>
        <begin position="540"/>
        <end position="561"/>
    </location>
</feature>
<comment type="caution">
    <text evidence="9">The sequence shown here is derived from an EMBL/GenBank/DDBJ whole genome shotgun (WGS) entry which is preliminary data.</text>
</comment>
<name>A0A8J2WDI2_9CRUS</name>
<feature type="transmembrane region" description="Helical" evidence="7">
    <location>
        <begin position="257"/>
        <end position="277"/>
    </location>
</feature>
<keyword evidence="4 7" id="KW-1133">Transmembrane helix</keyword>
<protein>
    <recommendedName>
        <fullName evidence="8">Major facilitator superfamily (MFS) profile domain-containing protein</fullName>
    </recommendedName>
</protein>
<dbReference type="SUPFAM" id="SSF103473">
    <property type="entry name" value="MFS general substrate transporter"/>
    <property type="match status" value="1"/>
</dbReference>